<gene>
    <name evidence="7" type="ORF">ENS29_03415</name>
</gene>
<dbReference type="Gene3D" id="1.10.3720.10">
    <property type="entry name" value="MetI-like"/>
    <property type="match status" value="2"/>
</dbReference>
<keyword evidence="3 5" id="KW-1133">Transmembrane helix</keyword>
<accession>A0A7C4RND4</accession>
<feature type="transmembrane region" description="Helical" evidence="5">
    <location>
        <begin position="153"/>
        <end position="179"/>
    </location>
</feature>
<feature type="domain" description="ABC transmembrane type-1" evidence="6">
    <location>
        <begin position="357"/>
        <end position="562"/>
    </location>
</feature>
<dbReference type="EMBL" id="DSUH01000071">
    <property type="protein sequence ID" value="HGU31888.1"/>
    <property type="molecule type" value="Genomic_DNA"/>
</dbReference>
<dbReference type="CDD" id="cd06261">
    <property type="entry name" value="TM_PBP2"/>
    <property type="match status" value="2"/>
</dbReference>
<name>A0A7C4RND4_9BACT</name>
<feature type="transmembrane region" description="Helical" evidence="5">
    <location>
        <begin position="255"/>
        <end position="275"/>
    </location>
</feature>
<dbReference type="GO" id="GO:0055085">
    <property type="term" value="P:transmembrane transport"/>
    <property type="evidence" value="ECO:0007669"/>
    <property type="project" value="InterPro"/>
</dbReference>
<evidence type="ECO:0000259" key="6">
    <source>
        <dbReference type="PROSITE" id="PS50928"/>
    </source>
</evidence>
<dbReference type="NCBIfam" id="TIGR03262">
    <property type="entry name" value="PhnU2"/>
    <property type="match status" value="1"/>
</dbReference>
<comment type="caution">
    <text evidence="7">The sequence shown here is derived from an EMBL/GenBank/DDBJ whole genome shotgun (WGS) entry which is preliminary data.</text>
</comment>
<evidence type="ECO:0000256" key="1">
    <source>
        <dbReference type="ARBA" id="ARBA00004651"/>
    </source>
</evidence>
<dbReference type="PROSITE" id="PS50928">
    <property type="entry name" value="ABC_TM1"/>
    <property type="match status" value="2"/>
</dbReference>
<reference evidence="7" key="1">
    <citation type="journal article" date="2020" name="mSystems">
        <title>Genome- and Community-Level Interaction Insights into Carbon Utilization and Element Cycling Functions of Hydrothermarchaeota in Hydrothermal Sediment.</title>
        <authorList>
            <person name="Zhou Z."/>
            <person name="Liu Y."/>
            <person name="Xu W."/>
            <person name="Pan J."/>
            <person name="Luo Z.H."/>
            <person name="Li M."/>
        </authorList>
    </citation>
    <scope>NUCLEOTIDE SEQUENCE [LARGE SCALE GENOMIC DNA]</scope>
    <source>
        <strain evidence="7">SpSt-477</strain>
    </source>
</reference>
<feature type="transmembrane region" description="Helical" evidence="5">
    <location>
        <begin position="394"/>
        <end position="418"/>
    </location>
</feature>
<organism evidence="7">
    <name type="scientific">Desulfatirhabdium butyrativorans</name>
    <dbReference type="NCBI Taxonomy" id="340467"/>
    <lineage>
        <taxon>Bacteria</taxon>
        <taxon>Pseudomonadati</taxon>
        <taxon>Thermodesulfobacteriota</taxon>
        <taxon>Desulfobacteria</taxon>
        <taxon>Desulfobacterales</taxon>
        <taxon>Desulfatirhabdiaceae</taxon>
        <taxon>Desulfatirhabdium</taxon>
    </lineage>
</organism>
<evidence type="ECO:0000256" key="2">
    <source>
        <dbReference type="ARBA" id="ARBA00022692"/>
    </source>
</evidence>
<keyword evidence="4 5" id="KW-0472">Membrane</keyword>
<keyword evidence="2 5" id="KW-0812">Transmembrane</keyword>
<keyword evidence="5" id="KW-0813">Transport</keyword>
<evidence type="ECO:0000313" key="7">
    <source>
        <dbReference type="EMBL" id="HGU31888.1"/>
    </source>
</evidence>
<feature type="transmembrane region" description="Helical" evidence="5">
    <location>
        <begin position="112"/>
        <end position="133"/>
    </location>
</feature>
<dbReference type="GO" id="GO:0005886">
    <property type="term" value="C:plasma membrane"/>
    <property type="evidence" value="ECO:0007669"/>
    <property type="project" value="UniProtKB-SubCell"/>
</dbReference>
<feature type="domain" description="ABC transmembrane type-1" evidence="6">
    <location>
        <begin position="74"/>
        <end position="276"/>
    </location>
</feature>
<dbReference type="InterPro" id="IPR035906">
    <property type="entry name" value="MetI-like_sf"/>
</dbReference>
<feature type="transmembrane region" description="Helical" evidence="5">
    <location>
        <begin position="363"/>
        <end position="382"/>
    </location>
</feature>
<dbReference type="InterPro" id="IPR000515">
    <property type="entry name" value="MetI-like"/>
</dbReference>
<comment type="subcellular location">
    <subcellularLocation>
        <location evidence="1 5">Cell membrane</location>
        <topology evidence="1 5">Multi-pass membrane protein</topology>
    </subcellularLocation>
</comment>
<feature type="transmembrane region" description="Helical" evidence="5">
    <location>
        <begin position="438"/>
        <end position="465"/>
    </location>
</feature>
<feature type="transmembrane region" description="Helical" evidence="5">
    <location>
        <begin position="20"/>
        <end position="45"/>
    </location>
</feature>
<feature type="transmembrane region" description="Helical" evidence="5">
    <location>
        <begin position="78"/>
        <end position="100"/>
    </location>
</feature>
<dbReference type="InterPro" id="IPR017664">
    <property type="entry name" value="AminoethylPonate_ABC_perm-1"/>
</dbReference>
<feature type="transmembrane region" description="Helical" evidence="5">
    <location>
        <begin position="200"/>
        <end position="225"/>
    </location>
</feature>
<protein>
    <submittedName>
        <fullName evidence="7">Putative 2-aminoethylphosphonate ABC transporter permease subunit</fullName>
    </submittedName>
</protein>
<dbReference type="Pfam" id="PF00528">
    <property type="entry name" value="BPD_transp_1"/>
    <property type="match status" value="2"/>
</dbReference>
<evidence type="ECO:0000256" key="4">
    <source>
        <dbReference type="ARBA" id="ARBA00023136"/>
    </source>
</evidence>
<sequence>MMLRRCFPMTPLRITISKALLPIGILLSLGWLIVGVALPVLQVFLNSLQDNHGRFVGLENYLRYLQTPALSVSIVNSIYVSLMTTVISVVFGFGFAYMLTRSRVPGKGLFKAVVMIPLYAPTLLNGIALTYLLGRKGLITHLLQSHWGIQPPLYGAFGIIASEVIYTFPQAVLILYIALSLSDARLYEAAKSLGAGPLRIFFTVTLPGVRYGLFSALCVCFILAFTDFGAPKVVGGSFNILATDIYKQVIGQQNFSMGAVLSILLMGPSVLMFCIDRMVKRKQASMVTSRFVGYEPTAHRFRDECLLLYGAGICLFILGFYGAALYASLVRVWPYDVTLGFWHYRFTGTGGGGYEAFFNSIRMSLYSALIGTIITFLGAYLIEKSRILPNIRRFSYFLSILPMTIPGLVIGLAYIFFFNTPKWSFGTGFSISNPFNSLYGTMGILVLSNIVHFYSVGFLTATTALKQLDREFESVSESMGVPFYQVLIRVTVPICYPAVLEIMTYYFVSSMATVSAVIFLYSADIPLASVAIANMDDAGDTAKACALGMLIVITNIAARAGHHVLLQHIRRKHARWHFT</sequence>
<dbReference type="PANTHER" id="PTHR43496">
    <property type="entry name" value="PROTEIN LPLB"/>
    <property type="match status" value="1"/>
</dbReference>
<feature type="transmembrane region" description="Helical" evidence="5">
    <location>
        <begin position="306"/>
        <end position="329"/>
    </location>
</feature>
<evidence type="ECO:0000256" key="3">
    <source>
        <dbReference type="ARBA" id="ARBA00022989"/>
    </source>
</evidence>
<evidence type="ECO:0000256" key="5">
    <source>
        <dbReference type="RuleBase" id="RU363032"/>
    </source>
</evidence>
<dbReference type="PANTHER" id="PTHR43496:SF1">
    <property type="entry name" value="POLYGALACTURONAN_RHAMNOGALACTURONAN TRANSPORT SYSTEM PERMEASE PROTEIN YTEP"/>
    <property type="match status" value="1"/>
</dbReference>
<dbReference type="AlphaFoldDB" id="A0A7C4RND4"/>
<dbReference type="SUPFAM" id="SSF161098">
    <property type="entry name" value="MetI-like"/>
    <property type="match status" value="2"/>
</dbReference>
<comment type="similarity">
    <text evidence="5">Belongs to the binding-protein-dependent transport system permease family.</text>
</comment>
<proteinExistence type="inferred from homology"/>